<gene>
    <name evidence="4" type="ORF">RDB_LOCUS124542</name>
</gene>
<proteinExistence type="predicted"/>
<evidence type="ECO:0000256" key="1">
    <source>
        <dbReference type="ARBA" id="ARBA00022574"/>
    </source>
</evidence>
<accession>A0A8H3HR98</accession>
<dbReference type="InterPro" id="IPR015943">
    <property type="entry name" value="WD40/YVTN_repeat-like_dom_sf"/>
</dbReference>
<name>A0A8H3HR98_9AGAM</name>
<dbReference type="AlphaFoldDB" id="A0A8H3HR98"/>
<dbReference type="InterPro" id="IPR011047">
    <property type="entry name" value="Quinoprotein_ADH-like_sf"/>
</dbReference>
<evidence type="ECO:0000256" key="2">
    <source>
        <dbReference type="ARBA" id="ARBA00022737"/>
    </source>
</evidence>
<feature type="repeat" description="WD" evidence="3">
    <location>
        <begin position="167"/>
        <end position="208"/>
    </location>
</feature>
<reference evidence="4" key="1">
    <citation type="submission" date="2021-01" db="EMBL/GenBank/DDBJ databases">
        <authorList>
            <person name="Kaushik A."/>
        </authorList>
    </citation>
    <scope>NUCLEOTIDE SEQUENCE</scope>
    <source>
        <strain evidence="4">AG5</strain>
    </source>
</reference>
<dbReference type="PROSITE" id="PS50082">
    <property type="entry name" value="WD_REPEATS_2"/>
    <property type="match status" value="1"/>
</dbReference>
<dbReference type="EMBL" id="CAJNJQ010002919">
    <property type="protein sequence ID" value="CAE7188357.1"/>
    <property type="molecule type" value="Genomic_DNA"/>
</dbReference>
<dbReference type="Gene3D" id="2.130.10.10">
    <property type="entry name" value="YVTN repeat-like/Quinoprotein amine dehydrogenase"/>
    <property type="match status" value="1"/>
</dbReference>
<organism evidence="4 5">
    <name type="scientific">Rhizoctonia solani</name>
    <dbReference type="NCBI Taxonomy" id="456999"/>
    <lineage>
        <taxon>Eukaryota</taxon>
        <taxon>Fungi</taxon>
        <taxon>Dikarya</taxon>
        <taxon>Basidiomycota</taxon>
        <taxon>Agaricomycotina</taxon>
        <taxon>Agaricomycetes</taxon>
        <taxon>Cantharellales</taxon>
        <taxon>Ceratobasidiaceae</taxon>
        <taxon>Rhizoctonia</taxon>
    </lineage>
</organism>
<keyword evidence="1 3" id="KW-0853">WD repeat</keyword>
<keyword evidence="2" id="KW-0677">Repeat</keyword>
<evidence type="ECO:0008006" key="6">
    <source>
        <dbReference type="Google" id="ProtNLM"/>
    </source>
</evidence>
<dbReference type="InterPro" id="IPR001680">
    <property type="entry name" value="WD40_rpt"/>
</dbReference>
<sequence>MLSLDGTRVMSYGEGELRTWDIGNELPSQSISYSGFGDISSVTPLLDGSFAIVGLDPINERLFVAIDGIMSFLYPPGVVKSPATTAISPDGTLVVMNDPDGSLLAWNLVLDGDPEPQWQYESRSFANKRREPSSLQFSLDSSRLLLGVGNNIILLDSRTGQVILGPLNIHTRHINPVVFSPDSAHFATVSDNGAIRVWDISDLASSNSTAQLELAVSPVVSEINQDYSWNLNKNGWMVNDRFQYQVWIPHSLRSLVLAYCNTVMISTEGSIRVDFGNALIGERWTECYIPAD</sequence>
<dbReference type="PANTHER" id="PTHR22847">
    <property type="entry name" value="WD40 REPEAT PROTEIN"/>
    <property type="match status" value="1"/>
</dbReference>
<evidence type="ECO:0000313" key="4">
    <source>
        <dbReference type="EMBL" id="CAE7188357.1"/>
    </source>
</evidence>
<evidence type="ECO:0000256" key="3">
    <source>
        <dbReference type="PROSITE-ProRule" id="PRU00221"/>
    </source>
</evidence>
<dbReference type="Proteomes" id="UP000663827">
    <property type="component" value="Unassembled WGS sequence"/>
</dbReference>
<protein>
    <recommendedName>
        <fullName evidence="6">WD40 repeat domain-containing protein</fullName>
    </recommendedName>
</protein>
<dbReference type="SUPFAM" id="SSF50998">
    <property type="entry name" value="Quinoprotein alcohol dehydrogenase-like"/>
    <property type="match status" value="1"/>
</dbReference>
<comment type="caution">
    <text evidence="4">The sequence shown here is derived from an EMBL/GenBank/DDBJ whole genome shotgun (WGS) entry which is preliminary data.</text>
</comment>
<evidence type="ECO:0000313" key="5">
    <source>
        <dbReference type="Proteomes" id="UP000663827"/>
    </source>
</evidence>
<dbReference type="PROSITE" id="PS50294">
    <property type="entry name" value="WD_REPEATS_REGION"/>
    <property type="match status" value="1"/>
</dbReference>
<dbReference type="GO" id="GO:1990234">
    <property type="term" value="C:transferase complex"/>
    <property type="evidence" value="ECO:0007669"/>
    <property type="project" value="UniProtKB-ARBA"/>
</dbReference>
<dbReference type="SMART" id="SM00320">
    <property type="entry name" value="WD40"/>
    <property type="match status" value="1"/>
</dbReference>
<dbReference type="PANTHER" id="PTHR22847:SF637">
    <property type="entry name" value="WD REPEAT DOMAIN 5B"/>
    <property type="match status" value="1"/>
</dbReference>